<dbReference type="PROSITE" id="PS50929">
    <property type="entry name" value="ABC_TM1F"/>
    <property type="match status" value="1"/>
</dbReference>
<evidence type="ECO:0000256" key="3">
    <source>
        <dbReference type="ARBA" id="ARBA00022741"/>
    </source>
</evidence>
<feature type="transmembrane region" description="Helical" evidence="7">
    <location>
        <begin position="45"/>
        <end position="71"/>
    </location>
</feature>
<dbReference type="InterPro" id="IPR036640">
    <property type="entry name" value="ABC1_TM_sf"/>
</dbReference>
<proteinExistence type="predicted"/>
<reference evidence="11" key="1">
    <citation type="journal article" date="2019" name="Int. J. Syst. Evol. Microbiol.">
        <title>The Global Catalogue of Microorganisms (GCM) 10K type strain sequencing project: providing services to taxonomists for standard genome sequencing and annotation.</title>
        <authorList>
            <consortium name="The Broad Institute Genomics Platform"/>
            <consortium name="The Broad Institute Genome Sequencing Center for Infectious Disease"/>
            <person name="Wu L."/>
            <person name="Ma J."/>
        </authorList>
    </citation>
    <scope>NUCLEOTIDE SEQUENCE [LARGE SCALE GENOMIC DNA]</scope>
    <source>
        <strain evidence="11">CGMCC 1.13587</strain>
    </source>
</reference>
<dbReference type="Gene3D" id="1.20.1560.10">
    <property type="entry name" value="ABC transporter type 1, transmembrane domain"/>
    <property type="match status" value="1"/>
</dbReference>
<dbReference type="InterPro" id="IPR017871">
    <property type="entry name" value="ABC_transporter-like_CS"/>
</dbReference>
<dbReference type="Pfam" id="PF00005">
    <property type="entry name" value="ABC_tran"/>
    <property type="match status" value="1"/>
</dbReference>
<comment type="caution">
    <text evidence="10">The sequence shown here is derived from an EMBL/GenBank/DDBJ whole genome shotgun (WGS) entry which is preliminary data.</text>
</comment>
<feature type="domain" description="ABC transporter" evidence="8">
    <location>
        <begin position="373"/>
        <end position="614"/>
    </location>
</feature>
<dbReference type="RefSeq" id="WP_377326400.1">
    <property type="nucleotide sequence ID" value="NZ_JBHSNG010000007.1"/>
</dbReference>
<comment type="subcellular location">
    <subcellularLocation>
        <location evidence="1">Cell membrane</location>
        <topology evidence="1">Multi-pass membrane protein</topology>
    </subcellularLocation>
</comment>
<evidence type="ECO:0000256" key="6">
    <source>
        <dbReference type="ARBA" id="ARBA00023136"/>
    </source>
</evidence>
<dbReference type="PROSITE" id="PS50893">
    <property type="entry name" value="ABC_TRANSPORTER_2"/>
    <property type="match status" value="1"/>
</dbReference>
<dbReference type="SUPFAM" id="SSF52540">
    <property type="entry name" value="P-loop containing nucleoside triphosphate hydrolases"/>
    <property type="match status" value="1"/>
</dbReference>
<dbReference type="InterPro" id="IPR003439">
    <property type="entry name" value="ABC_transporter-like_ATP-bd"/>
</dbReference>
<evidence type="ECO:0000256" key="2">
    <source>
        <dbReference type="ARBA" id="ARBA00022692"/>
    </source>
</evidence>
<keyword evidence="4 10" id="KW-0067">ATP-binding</keyword>
<dbReference type="InterPro" id="IPR011527">
    <property type="entry name" value="ABC1_TM_dom"/>
</dbReference>
<gene>
    <name evidence="10" type="ORF">ACFPPB_08820</name>
</gene>
<name>A0ABW0SXY8_9GAMM</name>
<feature type="domain" description="ABC transmembrane type-1" evidence="9">
    <location>
        <begin position="47"/>
        <end position="340"/>
    </location>
</feature>
<organism evidence="10 11">
    <name type="scientific">Rhodanobacter terrae</name>
    <dbReference type="NCBI Taxonomy" id="418647"/>
    <lineage>
        <taxon>Bacteria</taxon>
        <taxon>Pseudomonadati</taxon>
        <taxon>Pseudomonadota</taxon>
        <taxon>Gammaproteobacteria</taxon>
        <taxon>Lysobacterales</taxon>
        <taxon>Rhodanobacteraceae</taxon>
        <taxon>Rhodanobacter</taxon>
    </lineage>
</organism>
<sequence length="620" mass="68594">MPPHSSSPHGSPPPAESTELARSFLGVFRYSGRALELVWSTSRTLTIALALLTLTAGLLPAGVAYVGAHIVDAVVSASRTWTASGHPSLRPVFEWVALEGLLVAALAGAQRGLSLCQSLLRALLGQRVNVMILEKALTLELAHFEDSEFYDKLTRARREASSRPLSLVTRTFGLGQNAISLISYGTLLFHFSPWAVVVLLLAGLPSFLSETKFSGDAFRLFRWRSPETRMQLYLETVLAREDHAKEVKLYELGPLLLDRYRDIFDKLYSDDRDLTVRRESWGFGLGLLGTITLYGAYAWIAASTVVGRITLGQMTMYLMLFRQGQSAVSAMLSAIGGMYEDNLYLSTLYEYLETPVPPSSGIAQRGAKPDDGIRFEQVSFTYPGAGEPALHDINLHIRPGESLAMVGQNGSGKTTLIKLLTRLYSPDSGRILLDGTDLRDWDESTLLQRIGVIFQDFARYQMRVGENVGAGDVSHFEDEARWREASDKGMASEFIDGLPAGFNTQLGKWFREGRELSGGQWQKIALARAFMRSRADILVLDEPTAAMDAQAEADIFAHFRELAGNRIAILISHRFSTVRMADQIIVIQDGRIIEHGSHSQLMALDGHYAHLFSLQAQGYR</sequence>
<evidence type="ECO:0000313" key="10">
    <source>
        <dbReference type="EMBL" id="MFC5581211.1"/>
    </source>
</evidence>
<evidence type="ECO:0000256" key="7">
    <source>
        <dbReference type="SAM" id="Phobius"/>
    </source>
</evidence>
<keyword evidence="3" id="KW-0547">Nucleotide-binding</keyword>
<keyword evidence="5 7" id="KW-1133">Transmembrane helix</keyword>
<keyword evidence="6 7" id="KW-0472">Membrane</keyword>
<dbReference type="PANTHER" id="PTHR24221:SF646">
    <property type="entry name" value="HAEMOLYSIN SECRETION ATP-BINDING PROTEIN"/>
    <property type="match status" value="1"/>
</dbReference>
<keyword evidence="2 7" id="KW-0812">Transmembrane</keyword>
<dbReference type="InterPro" id="IPR003593">
    <property type="entry name" value="AAA+_ATPase"/>
</dbReference>
<dbReference type="SUPFAM" id="SSF90123">
    <property type="entry name" value="ABC transporter transmembrane region"/>
    <property type="match status" value="1"/>
</dbReference>
<evidence type="ECO:0000256" key="4">
    <source>
        <dbReference type="ARBA" id="ARBA00022840"/>
    </source>
</evidence>
<dbReference type="Gene3D" id="3.40.50.300">
    <property type="entry name" value="P-loop containing nucleotide triphosphate hydrolases"/>
    <property type="match status" value="1"/>
</dbReference>
<dbReference type="PANTHER" id="PTHR24221">
    <property type="entry name" value="ATP-BINDING CASSETTE SUB-FAMILY B"/>
    <property type="match status" value="1"/>
</dbReference>
<feature type="transmembrane region" description="Helical" evidence="7">
    <location>
        <begin position="181"/>
        <end position="204"/>
    </location>
</feature>
<dbReference type="SMART" id="SM00382">
    <property type="entry name" value="AAA"/>
    <property type="match status" value="1"/>
</dbReference>
<dbReference type="PROSITE" id="PS00211">
    <property type="entry name" value="ABC_TRANSPORTER_1"/>
    <property type="match status" value="1"/>
</dbReference>
<keyword evidence="11" id="KW-1185">Reference proteome</keyword>
<protein>
    <submittedName>
        <fullName evidence="10">ABC transporter ATP-binding protein</fullName>
    </submittedName>
</protein>
<evidence type="ECO:0000256" key="5">
    <source>
        <dbReference type="ARBA" id="ARBA00022989"/>
    </source>
</evidence>
<evidence type="ECO:0000259" key="9">
    <source>
        <dbReference type="PROSITE" id="PS50929"/>
    </source>
</evidence>
<dbReference type="EMBL" id="JBHSNG010000007">
    <property type="protein sequence ID" value="MFC5581211.1"/>
    <property type="molecule type" value="Genomic_DNA"/>
</dbReference>
<dbReference type="Proteomes" id="UP001596111">
    <property type="component" value="Unassembled WGS sequence"/>
</dbReference>
<accession>A0ABW0SXY8</accession>
<evidence type="ECO:0000259" key="8">
    <source>
        <dbReference type="PROSITE" id="PS50893"/>
    </source>
</evidence>
<dbReference type="InterPro" id="IPR039421">
    <property type="entry name" value="Type_1_exporter"/>
</dbReference>
<evidence type="ECO:0000313" key="11">
    <source>
        <dbReference type="Proteomes" id="UP001596111"/>
    </source>
</evidence>
<dbReference type="GO" id="GO:0005524">
    <property type="term" value="F:ATP binding"/>
    <property type="evidence" value="ECO:0007669"/>
    <property type="project" value="UniProtKB-KW"/>
</dbReference>
<dbReference type="InterPro" id="IPR027417">
    <property type="entry name" value="P-loop_NTPase"/>
</dbReference>
<evidence type="ECO:0000256" key="1">
    <source>
        <dbReference type="ARBA" id="ARBA00004651"/>
    </source>
</evidence>